<evidence type="ECO:0000256" key="4">
    <source>
        <dbReference type="ARBA" id="ARBA00034252"/>
    </source>
</evidence>
<organism evidence="7 8">
    <name type="scientific">Apostasia shenzhenica</name>
    <dbReference type="NCBI Taxonomy" id="1088818"/>
    <lineage>
        <taxon>Eukaryota</taxon>
        <taxon>Viridiplantae</taxon>
        <taxon>Streptophyta</taxon>
        <taxon>Embryophyta</taxon>
        <taxon>Tracheophyta</taxon>
        <taxon>Spermatophyta</taxon>
        <taxon>Magnoliopsida</taxon>
        <taxon>Liliopsida</taxon>
        <taxon>Asparagales</taxon>
        <taxon>Orchidaceae</taxon>
        <taxon>Apostasioideae</taxon>
        <taxon>Apostasia</taxon>
    </lineage>
</organism>
<keyword evidence="5" id="KW-1133">Transmembrane helix</keyword>
<dbReference type="GO" id="GO:0106290">
    <property type="term" value="F:trans-cinnamate-CoA ligase activity"/>
    <property type="evidence" value="ECO:0007669"/>
    <property type="project" value="UniProtKB-ARBA"/>
</dbReference>
<keyword evidence="3" id="KW-0067">ATP-binding</keyword>
<evidence type="ECO:0000256" key="5">
    <source>
        <dbReference type="SAM" id="Phobius"/>
    </source>
</evidence>
<feature type="domain" description="AMP-dependent synthetase/ligase" evidence="6">
    <location>
        <begin position="90"/>
        <end position="369"/>
    </location>
</feature>
<evidence type="ECO:0000256" key="3">
    <source>
        <dbReference type="ARBA" id="ARBA00022840"/>
    </source>
</evidence>
<evidence type="ECO:0000313" key="7">
    <source>
        <dbReference type="EMBL" id="PKA54596.1"/>
    </source>
</evidence>
<proteinExistence type="predicted"/>
<dbReference type="GO" id="GO:0009698">
    <property type="term" value="P:phenylpropanoid metabolic process"/>
    <property type="evidence" value="ECO:0007669"/>
    <property type="project" value="UniProtKB-ARBA"/>
</dbReference>
<dbReference type="EC" id="6.2.1.12" evidence="1"/>
<dbReference type="Gene3D" id="3.40.50.12780">
    <property type="entry name" value="N-terminal domain of ligase-like"/>
    <property type="match status" value="1"/>
</dbReference>
<gene>
    <name evidence="7" type="primary">4CLL5</name>
    <name evidence="7" type="ORF">AXF42_Ash000431</name>
</gene>
<keyword evidence="5" id="KW-0812">Transmembrane</keyword>
<dbReference type="OrthoDB" id="10253869at2759"/>
<dbReference type="Pfam" id="PF00501">
    <property type="entry name" value="AMP-binding"/>
    <property type="match status" value="1"/>
</dbReference>
<dbReference type="PROSITE" id="PS00455">
    <property type="entry name" value="AMP_BINDING"/>
    <property type="match status" value="1"/>
</dbReference>
<dbReference type="PANTHER" id="PTHR24096">
    <property type="entry name" value="LONG-CHAIN-FATTY-ACID--COA LIGASE"/>
    <property type="match status" value="1"/>
</dbReference>
<dbReference type="SUPFAM" id="SSF56801">
    <property type="entry name" value="Acetyl-CoA synthetase-like"/>
    <property type="match status" value="1"/>
</dbReference>
<keyword evidence="8" id="KW-1185">Reference proteome</keyword>
<dbReference type="STRING" id="1088818.A0A2I0AGH7"/>
<dbReference type="AlphaFoldDB" id="A0A2I0AGH7"/>
<dbReference type="GO" id="GO:0016207">
    <property type="term" value="F:4-coumarate-CoA ligase activity"/>
    <property type="evidence" value="ECO:0007669"/>
    <property type="project" value="UniProtKB-EC"/>
</dbReference>
<reference evidence="7 8" key="1">
    <citation type="journal article" date="2017" name="Nature">
        <title>The Apostasia genome and the evolution of orchids.</title>
        <authorList>
            <person name="Zhang G.Q."/>
            <person name="Liu K.W."/>
            <person name="Li Z."/>
            <person name="Lohaus R."/>
            <person name="Hsiao Y.Y."/>
            <person name="Niu S.C."/>
            <person name="Wang J.Y."/>
            <person name="Lin Y.C."/>
            <person name="Xu Q."/>
            <person name="Chen L.J."/>
            <person name="Yoshida K."/>
            <person name="Fujiwara S."/>
            <person name="Wang Z.W."/>
            <person name="Zhang Y.Q."/>
            <person name="Mitsuda N."/>
            <person name="Wang M."/>
            <person name="Liu G.H."/>
            <person name="Pecoraro L."/>
            <person name="Huang H.X."/>
            <person name="Xiao X.J."/>
            <person name="Lin M."/>
            <person name="Wu X.Y."/>
            <person name="Wu W.L."/>
            <person name="Chen Y.Y."/>
            <person name="Chang S.B."/>
            <person name="Sakamoto S."/>
            <person name="Ohme-Takagi M."/>
            <person name="Yagi M."/>
            <person name="Zeng S.J."/>
            <person name="Shen C.Y."/>
            <person name="Yeh C.M."/>
            <person name="Luo Y.B."/>
            <person name="Tsai W.C."/>
            <person name="Van de Peer Y."/>
            <person name="Liu Z.J."/>
        </authorList>
    </citation>
    <scope>NUCLEOTIDE SEQUENCE [LARGE SCALE GENOMIC DNA]</scope>
    <source>
        <strain evidence="8">cv. Shenzhen</strain>
        <tissue evidence="7">Stem</tissue>
    </source>
</reference>
<dbReference type="Proteomes" id="UP000236161">
    <property type="component" value="Unassembled WGS sequence"/>
</dbReference>
<evidence type="ECO:0000256" key="2">
    <source>
        <dbReference type="ARBA" id="ARBA00022598"/>
    </source>
</evidence>
<dbReference type="InterPro" id="IPR000873">
    <property type="entry name" value="AMP-dep_synth/lig_dom"/>
</dbReference>
<dbReference type="InterPro" id="IPR020845">
    <property type="entry name" value="AMP-binding_CS"/>
</dbReference>
<evidence type="ECO:0000259" key="6">
    <source>
        <dbReference type="Pfam" id="PF00501"/>
    </source>
</evidence>
<keyword evidence="3" id="KW-0547">Nucleotide-binding</keyword>
<evidence type="ECO:0000256" key="1">
    <source>
        <dbReference type="ARBA" id="ARBA00012959"/>
    </source>
</evidence>
<sequence>MKSATVCFSDRASSPVSLSFHHSALPQILPLPCSPPTMPPLLAPEIDPRSGYCRTTKTFNSLRPAVPLPRQSLPLSVTSFAFSLLPSPLPENPAFIDADSGNSLSYPDFLSQVRFLASSLRSRLALSPGDSALVLSPARLEIPVLYFSLLSIGIIPCPSNPLSTPSELSRQIRLSRPKIAFVVSTAAPNVPDSFPSVIIDSSRFQSLLHPADSHPPLPEIMQSDTAAVLYSSGTTGAVKGVVLTHRNFIALLAGIHAGRLDRDSPAVRLFTIPVFHVFGFFMLLSTVALGQTAVLMERFDFVGMLQAVERFRVTYMPVSPPLVVAMLKSDEARRRDLSSLEMLGCGGAPLGREVIEGFVARFPTVQIFQVTRVTTNILIQYQLRTSLTKI</sequence>
<keyword evidence="2 7" id="KW-0436">Ligase</keyword>
<comment type="catalytic activity">
    <reaction evidence="4">
        <text>(E)-4-coumarate + ATP + CoA = (E)-4-coumaroyl-CoA + AMP + diphosphate</text>
        <dbReference type="Rhea" id="RHEA:19641"/>
        <dbReference type="ChEBI" id="CHEBI:12876"/>
        <dbReference type="ChEBI" id="CHEBI:30616"/>
        <dbReference type="ChEBI" id="CHEBI:33019"/>
        <dbReference type="ChEBI" id="CHEBI:57287"/>
        <dbReference type="ChEBI" id="CHEBI:85008"/>
        <dbReference type="ChEBI" id="CHEBI:456215"/>
        <dbReference type="EC" id="6.2.1.12"/>
    </reaction>
    <physiologicalReaction direction="left-to-right" evidence="4">
        <dbReference type="Rhea" id="RHEA:19642"/>
    </physiologicalReaction>
</comment>
<feature type="transmembrane region" description="Helical" evidence="5">
    <location>
        <begin position="274"/>
        <end position="296"/>
    </location>
</feature>
<accession>A0A2I0AGH7</accession>
<dbReference type="PANTHER" id="PTHR24096:SF251">
    <property type="entry name" value="4-COUMARATE--COA LIGASE-LIKE 9"/>
    <property type="match status" value="1"/>
</dbReference>
<protein>
    <recommendedName>
        <fullName evidence="1">4-coumarate--CoA ligase</fullName>
        <ecNumber evidence="1">6.2.1.12</ecNumber>
    </recommendedName>
</protein>
<keyword evidence="5" id="KW-0472">Membrane</keyword>
<dbReference type="InterPro" id="IPR042099">
    <property type="entry name" value="ANL_N_sf"/>
</dbReference>
<dbReference type="GO" id="GO:0005524">
    <property type="term" value="F:ATP binding"/>
    <property type="evidence" value="ECO:0007669"/>
    <property type="project" value="UniProtKB-KW"/>
</dbReference>
<evidence type="ECO:0000313" key="8">
    <source>
        <dbReference type="Proteomes" id="UP000236161"/>
    </source>
</evidence>
<name>A0A2I0AGH7_9ASPA</name>
<dbReference type="EMBL" id="KZ451982">
    <property type="protein sequence ID" value="PKA54596.1"/>
    <property type="molecule type" value="Genomic_DNA"/>
</dbReference>